<dbReference type="SUPFAM" id="SSF47384">
    <property type="entry name" value="Homodimeric domain of signal transducing histidine kinase"/>
    <property type="match status" value="1"/>
</dbReference>
<dbReference type="PANTHER" id="PTHR43304:SF1">
    <property type="entry name" value="PAC DOMAIN-CONTAINING PROTEIN"/>
    <property type="match status" value="1"/>
</dbReference>
<evidence type="ECO:0000256" key="8">
    <source>
        <dbReference type="ARBA" id="ARBA00022777"/>
    </source>
</evidence>
<feature type="domain" description="PAS" evidence="18">
    <location>
        <begin position="140"/>
        <end position="182"/>
    </location>
</feature>
<dbReference type="SMART" id="SM00091">
    <property type="entry name" value="PAS"/>
    <property type="match status" value="5"/>
</dbReference>
<reference evidence="21" key="1">
    <citation type="submission" date="2020-06" db="EMBL/GenBank/DDBJ databases">
        <title>Draft genomic sequecing of Geomonas sp. Red745.</title>
        <authorList>
            <person name="Itoh H."/>
            <person name="Xu Z.X."/>
            <person name="Ushijima N."/>
            <person name="Masuda Y."/>
            <person name="Shiratori Y."/>
            <person name="Senoo K."/>
        </authorList>
    </citation>
    <scope>NUCLEOTIDE SEQUENCE [LARGE SCALE GENOMIC DNA]</scope>
    <source>
        <strain evidence="21">Red745</strain>
    </source>
</reference>
<keyword evidence="4 13" id="KW-0597">Phosphoprotein</keyword>
<evidence type="ECO:0000256" key="7">
    <source>
        <dbReference type="ARBA" id="ARBA00022741"/>
    </source>
</evidence>
<feature type="domain" description="PAS" evidence="18">
    <location>
        <begin position="521"/>
        <end position="580"/>
    </location>
</feature>
<dbReference type="RefSeq" id="WP_183359642.1">
    <property type="nucleotide sequence ID" value="NZ_BLXZ01000001.1"/>
</dbReference>
<dbReference type="InterPro" id="IPR001789">
    <property type="entry name" value="Sig_transdc_resp-reg_receiver"/>
</dbReference>
<comment type="caution">
    <text evidence="20">The sequence shown here is derived from an EMBL/GenBank/DDBJ whole genome shotgun (WGS) entry which is preliminary data.</text>
</comment>
<evidence type="ECO:0000259" key="19">
    <source>
        <dbReference type="PROSITE" id="PS50113"/>
    </source>
</evidence>
<evidence type="ECO:0000256" key="4">
    <source>
        <dbReference type="ARBA" id="ARBA00022553"/>
    </source>
</evidence>
<dbReference type="SMART" id="SM00086">
    <property type="entry name" value="PAC"/>
    <property type="match status" value="5"/>
</dbReference>
<feature type="domain" description="Histidine kinase" evidence="16">
    <location>
        <begin position="784"/>
        <end position="1007"/>
    </location>
</feature>
<dbReference type="InterPro" id="IPR013767">
    <property type="entry name" value="PAS_fold"/>
</dbReference>
<dbReference type="Gene3D" id="1.10.287.130">
    <property type="match status" value="1"/>
</dbReference>
<feature type="domain" description="PAC" evidence="19">
    <location>
        <begin position="588"/>
        <end position="643"/>
    </location>
</feature>
<evidence type="ECO:0000256" key="11">
    <source>
        <dbReference type="ARBA" id="ARBA00023012"/>
    </source>
</evidence>
<feature type="domain" description="PAC" evidence="19">
    <location>
        <begin position="467"/>
        <end position="520"/>
    </location>
</feature>
<feature type="domain" description="Response regulatory" evidence="17">
    <location>
        <begin position="1026"/>
        <end position="1142"/>
    </location>
</feature>
<evidence type="ECO:0000256" key="3">
    <source>
        <dbReference type="ARBA" id="ARBA00012438"/>
    </source>
</evidence>
<evidence type="ECO:0000256" key="1">
    <source>
        <dbReference type="ARBA" id="ARBA00000085"/>
    </source>
</evidence>
<dbReference type="SMART" id="SM00448">
    <property type="entry name" value="REC"/>
    <property type="match status" value="1"/>
</dbReference>
<dbReference type="EMBL" id="BLXZ01000001">
    <property type="protein sequence ID" value="GFO67121.1"/>
    <property type="molecule type" value="Genomic_DNA"/>
</dbReference>
<comment type="subcellular location">
    <subcellularLocation>
        <location evidence="2">Membrane</location>
        <topology evidence="2">Multi-pass membrane protein</topology>
    </subcellularLocation>
</comment>
<evidence type="ECO:0000256" key="5">
    <source>
        <dbReference type="ARBA" id="ARBA00022679"/>
    </source>
</evidence>
<keyword evidence="10 15" id="KW-1133">Transmembrane helix</keyword>
<dbReference type="GO" id="GO:0006355">
    <property type="term" value="P:regulation of DNA-templated transcription"/>
    <property type="evidence" value="ECO:0007669"/>
    <property type="project" value="InterPro"/>
</dbReference>
<dbReference type="GO" id="GO:0000155">
    <property type="term" value="F:phosphorelay sensor kinase activity"/>
    <property type="evidence" value="ECO:0007669"/>
    <property type="project" value="InterPro"/>
</dbReference>
<dbReference type="InterPro" id="IPR004358">
    <property type="entry name" value="Sig_transdc_His_kin-like_C"/>
</dbReference>
<evidence type="ECO:0000256" key="15">
    <source>
        <dbReference type="SAM" id="Phobius"/>
    </source>
</evidence>
<dbReference type="Pfam" id="PF00512">
    <property type="entry name" value="HisKA"/>
    <property type="match status" value="1"/>
</dbReference>
<dbReference type="Gene3D" id="3.40.50.2300">
    <property type="match status" value="1"/>
</dbReference>
<dbReference type="InterPro" id="IPR011006">
    <property type="entry name" value="CheY-like_superfamily"/>
</dbReference>
<comment type="catalytic activity">
    <reaction evidence="1">
        <text>ATP + protein L-histidine = ADP + protein N-phospho-L-histidine.</text>
        <dbReference type="EC" id="2.7.13.3"/>
    </reaction>
</comment>
<proteinExistence type="predicted"/>
<dbReference type="InterPro" id="IPR035965">
    <property type="entry name" value="PAS-like_dom_sf"/>
</dbReference>
<dbReference type="Pfam" id="PF00989">
    <property type="entry name" value="PAS"/>
    <property type="match status" value="1"/>
</dbReference>
<dbReference type="InterPro" id="IPR001610">
    <property type="entry name" value="PAC"/>
</dbReference>
<dbReference type="PROSITE" id="PS50113">
    <property type="entry name" value="PAC"/>
    <property type="match status" value="4"/>
</dbReference>
<feature type="transmembrane region" description="Helical" evidence="15">
    <location>
        <begin position="44"/>
        <end position="69"/>
    </location>
</feature>
<feature type="domain" description="PAC" evidence="19">
    <location>
        <begin position="212"/>
        <end position="259"/>
    </location>
</feature>
<keyword evidence="8" id="KW-0418">Kinase</keyword>
<dbReference type="CDD" id="cd00082">
    <property type="entry name" value="HisKA"/>
    <property type="match status" value="1"/>
</dbReference>
<dbReference type="PROSITE" id="PS50109">
    <property type="entry name" value="HIS_KIN"/>
    <property type="match status" value="1"/>
</dbReference>
<evidence type="ECO:0000313" key="21">
    <source>
        <dbReference type="Proteomes" id="UP000587586"/>
    </source>
</evidence>
<dbReference type="AlphaFoldDB" id="A0A6V8N3U2"/>
<dbReference type="InterPro" id="IPR013656">
    <property type="entry name" value="PAS_4"/>
</dbReference>
<dbReference type="InterPro" id="IPR000014">
    <property type="entry name" value="PAS"/>
</dbReference>
<dbReference type="CDD" id="cd00156">
    <property type="entry name" value="REC"/>
    <property type="match status" value="1"/>
</dbReference>
<dbReference type="Pfam" id="PF08448">
    <property type="entry name" value="PAS_4"/>
    <property type="match status" value="2"/>
</dbReference>
<evidence type="ECO:0000256" key="14">
    <source>
        <dbReference type="SAM" id="Coils"/>
    </source>
</evidence>
<dbReference type="GO" id="GO:0016020">
    <property type="term" value="C:membrane"/>
    <property type="evidence" value="ECO:0007669"/>
    <property type="project" value="UniProtKB-SubCell"/>
</dbReference>
<keyword evidence="6 15" id="KW-0812">Transmembrane</keyword>
<dbReference type="InterPro" id="IPR003661">
    <property type="entry name" value="HisK_dim/P_dom"/>
</dbReference>
<dbReference type="SUPFAM" id="SSF52172">
    <property type="entry name" value="CheY-like"/>
    <property type="match status" value="1"/>
</dbReference>
<dbReference type="SMART" id="SM00387">
    <property type="entry name" value="HATPase_c"/>
    <property type="match status" value="1"/>
</dbReference>
<evidence type="ECO:0000313" key="20">
    <source>
        <dbReference type="EMBL" id="GFO67121.1"/>
    </source>
</evidence>
<keyword evidence="5" id="KW-0808">Transferase</keyword>
<keyword evidence="21" id="KW-1185">Reference proteome</keyword>
<organism evidence="20 21">
    <name type="scientific">Geomonas limicola</name>
    <dbReference type="NCBI Taxonomy" id="2740186"/>
    <lineage>
        <taxon>Bacteria</taxon>
        <taxon>Pseudomonadati</taxon>
        <taxon>Thermodesulfobacteriota</taxon>
        <taxon>Desulfuromonadia</taxon>
        <taxon>Geobacterales</taxon>
        <taxon>Geobacteraceae</taxon>
        <taxon>Geomonas</taxon>
    </lineage>
</organism>
<dbReference type="PROSITE" id="PS50110">
    <property type="entry name" value="RESPONSE_REGULATORY"/>
    <property type="match status" value="1"/>
</dbReference>
<dbReference type="Pfam" id="PF00072">
    <property type="entry name" value="Response_reg"/>
    <property type="match status" value="1"/>
</dbReference>
<dbReference type="PROSITE" id="PS50112">
    <property type="entry name" value="PAS"/>
    <property type="match status" value="5"/>
</dbReference>
<evidence type="ECO:0000259" key="18">
    <source>
        <dbReference type="PROSITE" id="PS50112"/>
    </source>
</evidence>
<dbReference type="EC" id="2.7.13.3" evidence="3"/>
<dbReference type="Pfam" id="PF08447">
    <property type="entry name" value="PAS_3"/>
    <property type="match status" value="2"/>
</dbReference>
<dbReference type="PRINTS" id="PR00344">
    <property type="entry name" value="BCTRLSENSOR"/>
</dbReference>
<dbReference type="InterPro" id="IPR036890">
    <property type="entry name" value="HATPase_C_sf"/>
</dbReference>
<dbReference type="InterPro" id="IPR013655">
    <property type="entry name" value="PAS_fold_3"/>
</dbReference>
<dbReference type="PANTHER" id="PTHR43304">
    <property type="entry name" value="PHYTOCHROME-LIKE PROTEIN CPH1"/>
    <property type="match status" value="1"/>
</dbReference>
<feature type="domain" description="PAC" evidence="19">
    <location>
        <begin position="719"/>
        <end position="771"/>
    </location>
</feature>
<dbReference type="Gene3D" id="1.20.120.620">
    <property type="entry name" value="Backbone structure of the membrane domain of e. Coli histidine kinase receptor kdpd"/>
    <property type="match status" value="1"/>
</dbReference>
<evidence type="ECO:0000256" key="2">
    <source>
        <dbReference type="ARBA" id="ARBA00004141"/>
    </source>
</evidence>
<feature type="domain" description="PAS" evidence="18">
    <location>
        <begin position="293"/>
        <end position="332"/>
    </location>
</feature>
<dbReference type="InterPro" id="IPR000700">
    <property type="entry name" value="PAS-assoc_C"/>
</dbReference>
<evidence type="ECO:0000256" key="10">
    <source>
        <dbReference type="ARBA" id="ARBA00022989"/>
    </source>
</evidence>
<feature type="modified residue" description="4-aspartylphosphate" evidence="13">
    <location>
        <position position="1077"/>
    </location>
</feature>
<keyword evidence="14" id="KW-0175">Coiled coil</keyword>
<evidence type="ECO:0000256" key="9">
    <source>
        <dbReference type="ARBA" id="ARBA00022840"/>
    </source>
</evidence>
<keyword evidence="7" id="KW-0547">Nucleotide-binding</keyword>
<dbReference type="CDD" id="cd00130">
    <property type="entry name" value="PAS"/>
    <property type="match status" value="5"/>
</dbReference>
<keyword evidence="11" id="KW-0902">Two-component regulatory system</keyword>
<dbReference type="SMART" id="SM00388">
    <property type="entry name" value="HisKA"/>
    <property type="match status" value="1"/>
</dbReference>
<dbReference type="GO" id="GO:0005524">
    <property type="term" value="F:ATP binding"/>
    <property type="evidence" value="ECO:0007669"/>
    <property type="project" value="UniProtKB-KW"/>
</dbReference>
<evidence type="ECO:0000256" key="6">
    <source>
        <dbReference type="ARBA" id="ARBA00022692"/>
    </source>
</evidence>
<dbReference type="InterPro" id="IPR003594">
    <property type="entry name" value="HATPase_dom"/>
</dbReference>
<dbReference type="Gene3D" id="3.30.565.10">
    <property type="entry name" value="Histidine kinase-like ATPase, C-terminal domain"/>
    <property type="match status" value="1"/>
</dbReference>
<dbReference type="SUPFAM" id="SSF55874">
    <property type="entry name" value="ATPase domain of HSP90 chaperone/DNA topoisomerase II/histidine kinase"/>
    <property type="match status" value="1"/>
</dbReference>
<dbReference type="Pfam" id="PF02518">
    <property type="entry name" value="HATPase_c"/>
    <property type="match status" value="1"/>
</dbReference>
<dbReference type="InterPro" id="IPR036097">
    <property type="entry name" value="HisK_dim/P_sf"/>
</dbReference>
<accession>A0A6V8N3U2</accession>
<evidence type="ECO:0000259" key="17">
    <source>
        <dbReference type="PROSITE" id="PS50110"/>
    </source>
</evidence>
<feature type="transmembrane region" description="Helical" evidence="15">
    <location>
        <begin position="12"/>
        <end position="32"/>
    </location>
</feature>
<feature type="coiled-coil region" evidence="14">
    <location>
        <begin position="103"/>
        <end position="130"/>
    </location>
</feature>
<evidence type="ECO:0000256" key="12">
    <source>
        <dbReference type="ARBA" id="ARBA00023136"/>
    </source>
</evidence>
<dbReference type="InterPro" id="IPR025201">
    <property type="entry name" value="KdpD_TM"/>
</dbReference>
<dbReference type="SUPFAM" id="SSF55785">
    <property type="entry name" value="PYP-like sensor domain (PAS domain)"/>
    <property type="match status" value="5"/>
</dbReference>
<keyword evidence="9" id="KW-0067">ATP-binding</keyword>
<protein>
    <recommendedName>
        <fullName evidence="3">histidine kinase</fullName>
        <ecNumber evidence="3">2.7.13.3</ecNumber>
    </recommendedName>
</protein>
<sequence>MIFPTIPRRSWFPYLVALSCFAAAALLRFALLGGLGTRAPYVTFFPAVMVAVLYGGVAAGLLTTLLSALYSLYFSMEPLGSFAARDTPDLIALALFLVTCLMISALTEVARRAQLRAGEAEAQIRLAEEREKGSLALQQSELKFRSYFENSPAAVFVVDSQGNYVDCNAAAVALLGYPLDELKRMRVPQLHPVEEQPQVLEQFAALLGTGRIDLETRLVRASGVPVWVSLRAVFLDDGHGIAYCQDITEQKQAVQSLGERLALREQLASVAATVPGVIHSYLMRPDGSSCFPYASPALERLYGVAPAELLRDAQPVLDLIHPEDAERLKRSIALSARTLEPWQEQFRINHPRRGVIWVEGHSVPQREPDGATLWHGFLHDVTHGKLSEQALRASSQFNRQIIDSAEEGIVVFGPDLRYQVWNPYLERFTGLRAAEVLGRHPCEVCPFLGCAEVLEHLERVLEGGGGAALEAAFYSELQGRTCWVSQSFSPLRGAQGRTVGVIGIVRDVTDRKLVEEELRSSEERFRTLVEQAGDAFFVHDLDGRFLDVNRRACESLGYSREELLQLNVFDLEQELDRETVLGHWRQLKPGEFRTVRGRQMRKDGSSFPVEIRLGCYLENEQTILLGLVRDISDREHSDELLREASRRMELAISAGGFGIWDLDVQSGTLVWSARMFELYGVNSEEFDGTRAFWMQCLHPEDLPRALAAGNAALEGSAEFDIEFRVVHPDGKVKSLKGVAVVVRDPQGNPLRMIGLNRDISERRSLEAQLIQAQKMEAVGRLAGGVAHDFNNNLTVILGYAELSRLVAIGSDTFHDYLGEIIKAAEHSRDITQQLLAFSRNEIIAPRRVDLNDLIRKTHKTLLRLIGEDVRLKLTLPEGLWPVLIDPAQINQIVMNLAVNARDAMPSGGTLSLETRNLHLDAVYCQNNPEARPGDWVQLTVSDSGIGMDREMLGHIFEPFYTTKGVGKGTGLGLATVYGIVRQNDGFIEVCSEPGRGAAFALCFPRLNREESREVPADQALAVGEGVVLLVEDEVSVRQMARLMLESAGYSVLVAGTPVEALELCKRPEQRIDCLLTDVIMPGMNGVELTQAVRALRPSVGMVYMSGYTADMIAHHGVLAQGVIFVQKPFDAKALCAKVQEAIRGVEPA</sequence>
<dbReference type="InterPro" id="IPR052162">
    <property type="entry name" value="Sensor_kinase/Photoreceptor"/>
</dbReference>
<dbReference type="Gene3D" id="3.30.450.20">
    <property type="entry name" value="PAS domain"/>
    <property type="match status" value="5"/>
</dbReference>
<dbReference type="InterPro" id="IPR038318">
    <property type="entry name" value="KdpD_sf"/>
</dbReference>
<dbReference type="Proteomes" id="UP000587586">
    <property type="component" value="Unassembled WGS sequence"/>
</dbReference>
<feature type="domain" description="PAS" evidence="18">
    <location>
        <begin position="644"/>
        <end position="716"/>
    </location>
</feature>
<name>A0A6V8N3U2_9BACT</name>
<evidence type="ECO:0000256" key="13">
    <source>
        <dbReference type="PROSITE-ProRule" id="PRU00169"/>
    </source>
</evidence>
<dbReference type="InterPro" id="IPR005467">
    <property type="entry name" value="His_kinase_dom"/>
</dbReference>
<gene>
    <name evidence="20" type="ORF">GMLC_07000</name>
</gene>
<feature type="transmembrane region" description="Helical" evidence="15">
    <location>
        <begin position="90"/>
        <end position="107"/>
    </location>
</feature>
<feature type="domain" description="PAS" evidence="18">
    <location>
        <begin position="394"/>
        <end position="464"/>
    </location>
</feature>
<dbReference type="Gene3D" id="2.10.70.100">
    <property type="match status" value="1"/>
</dbReference>
<dbReference type="Pfam" id="PF13493">
    <property type="entry name" value="DUF4118"/>
    <property type="match status" value="1"/>
</dbReference>
<dbReference type="NCBIfam" id="TIGR00229">
    <property type="entry name" value="sensory_box"/>
    <property type="match status" value="5"/>
</dbReference>
<keyword evidence="12 15" id="KW-0472">Membrane</keyword>
<evidence type="ECO:0000259" key="16">
    <source>
        <dbReference type="PROSITE" id="PS50109"/>
    </source>
</evidence>